<dbReference type="Pfam" id="PF17207">
    <property type="entry name" value="MCM_OB"/>
    <property type="match status" value="1"/>
</dbReference>
<evidence type="ECO:0000256" key="15">
    <source>
        <dbReference type="SAM" id="MobiDB-lite"/>
    </source>
</evidence>
<dbReference type="GO" id="GO:1902969">
    <property type="term" value="P:mitotic DNA replication"/>
    <property type="evidence" value="ECO:0007669"/>
    <property type="project" value="EnsemblFungi"/>
</dbReference>
<dbReference type="VEuPathDB" id="FungiDB:TSTA_064210"/>
<dbReference type="EMBL" id="EQ962652">
    <property type="protein sequence ID" value="EED22952.1"/>
    <property type="molecule type" value="Genomic_DNA"/>
</dbReference>
<evidence type="ECO:0000313" key="18">
    <source>
        <dbReference type="Proteomes" id="UP000001745"/>
    </source>
</evidence>
<dbReference type="InterPro" id="IPR012340">
    <property type="entry name" value="NA-bd_OB-fold"/>
</dbReference>
<reference evidence="18" key="1">
    <citation type="journal article" date="2015" name="Genome Announc.">
        <title>Genome sequence of the AIDS-associated pathogen Penicillium marneffei (ATCC18224) and its near taxonomic relative Talaromyces stipitatus (ATCC10500).</title>
        <authorList>
            <person name="Nierman W.C."/>
            <person name="Fedorova-Abrams N.D."/>
            <person name="Andrianopoulos A."/>
        </authorList>
    </citation>
    <scope>NUCLEOTIDE SEQUENCE [LARGE SCALE GENOMIC DNA]</scope>
    <source>
        <strain evidence="18">ATCC 10500 / CBS 375.48 / QM 6759 / NRRL 1006</strain>
    </source>
</reference>
<dbReference type="Pfam" id="PF00493">
    <property type="entry name" value="MCM"/>
    <property type="match status" value="1"/>
</dbReference>
<protein>
    <recommendedName>
        <fullName evidence="12 14">DNA replication licensing factor MCM6</fullName>
        <ecNumber evidence="3 14">3.6.4.12</ecNumber>
    </recommendedName>
</protein>
<evidence type="ECO:0000259" key="16">
    <source>
        <dbReference type="PROSITE" id="PS50051"/>
    </source>
</evidence>
<feature type="region of interest" description="Disordered" evidence="15">
    <location>
        <begin position="1"/>
        <end position="48"/>
    </location>
</feature>
<name>B8LSV6_TALSN</name>
<dbReference type="FunCoup" id="B8LSV6">
    <property type="interactions" value="1079"/>
</dbReference>
<dbReference type="Gene3D" id="2.20.28.10">
    <property type="match status" value="1"/>
</dbReference>
<dbReference type="GO" id="GO:0003697">
    <property type="term" value="F:single-stranded DNA binding"/>
    <property type="evidence" value="ECO:0007669"/>
    <property type="project" value="EnsemblFungi"/>
</dbReference>
<feature type="region of interest" description="Disordered" evidence="15">
    <location>
        <begin position="798"/>
        <end position="848"/>
    </location>
</feature>
<evidence type="ECO:0000256" key="7">
    <source>
        <dbReference type="ARBA" id="ARBA00022806"/>
    </source>
</evidence>
<evidence type="ECO:0000256" key="9">
    <source>
        <dbReference type="ARBA" id="ARBA00023125"/>
    </source>
</evidence>
<dbReference type="Gene3D" id="3.30.1640.10">
    <property type="entry name" value="mini-chromosome maintenance (MCM) complex, chain A, domain 1"/>
    <property type="match status" value="1"/>
</dbReference>
<dbReference type="PROSITE" id="PS50051">
    <property type="entry name" value="MCM_2"/>
    <property type="match status" value="1"/>
</dbReference>
<dbReference type="GO" id="GO:0000785">
    <property type="term" value="C:chromatin"/>
    <property type="evidence" value="ECO:0007669"/>
    <property type="project" value="EnsemblFungi"/>
</dbReference>
<dbReference type="GO" id="GO:0042555">
    <property type="term" value="C:MCM complex"/>
    <property type="evidence" value="ECO:0007669"/>
    <property type="project" value="UniProtKB-UniRule"/>
</dbReference>
<evidence type="ECO:0000256" key="14">
    <source>
        <dbReference type="RuleBase" id="RU368064"/>
    </source>
</evidence>
<dbReference type="Proteomes" id="UP000001745">
    <property type="component" value="Unassembled WGS sequence"/>
</dbReference>
<dbReference type="GO" id="GO:0003688">
    <property type="term" value="F:DNA replication origin binding"/>
    <property type="evidence" value="ECO:0007669"/>
    <property type="project" value="EnsemblFungi"/>
</dbReference>
<dbReference type="HOGENOM" id="CLU_000995_3_0_1"/>
<evidence type="ECO:0000256" key="1">
    <source>
        <dbReference type="ARBA" id="ARBA00004123"/>
    </source>
</evidence>
<dbReference type="CDD" id="cd17757">
    <property type="entry name" value="MCM6"/>
    <property type="match status" value="1"/>
</dbReference>
<evidence type="ECO:0000256" key="3">
    <source>
        <dbReference type="ARBA" id="ARBA00012551"/>
    </source>
</evidence>
<evidence type="ECO:0000256" key="12">
    <source>
        <dbReference type="ARBA" id="ARBA00073495"/>
    </source>
</evidence>
<dbReference type="GO" id="GO:0006279">
    <property type="term" value="P:premeiotic DNA replication"/>
    <property type="evidence" value="ECO:0007669"/>
    <property type="project" value="EnsemblFungi"/>
</dbReference>
<comment type="function">
    <text evidence="14">Acts as component of the MCM2-7 complex (MCM complex) which is the replicative helicase essential for 'once per cell cycle' DNA replication initiation and elongation in eukaryotic cells. The active ATPase sites in the MCM2-7 ring are formed through the interaction surfaces of two neighboring subunits such that a critical structure of a conserved arginine finger motif is provided in trans relative to the ATP-binding site of the Walker A box of the adjacent subunit. The six ATPase active sites, however, are likely to contribute differentially to the complex helicase activity.</text>
</comment>
<feature type="compositionally biased region" description="Acidic residues" evidence="15">
    <location>
        <begin position="798"/>
        <end position="808"/>
    </location>
</feature>
<evidence type="ECO:0000313" key="17">
    <source>
        <dbReference type="EMBL" id="EED22952.1"/>
    </source>
</evidence>
<dbReference type="GO" id="GO:0043596">
    <property type="term" value="C:nuclear replication fork"/>
    <property type="evidence" value="ECO:0007669"/>
    <property type="project" value="EnsemblFungi"/>
</dbReference>
<dbReference type="PRINTS" id="PR01662">
    <property type="entry name" value="MCMPROTEIN6"/>
</dbReference>
<keyword evidence="10" id="KW-0539">Nucleus</keyword>
<dbReference type="Gene3D" id="1.20.58.870">
    <property type="match status" value="1"/>
</dbReference>
<dbReference type="Pfam" id="PF14551">
    <property type="entry name" value="MCM_N"/>
    <property type="match status" value="1"/>
</dbReference>
<dbReference type="InterPro" id="IPR001208">
    <property type="entry name" value="MCM_dom"/>
</dbReference>
<dbReference type="GO" id="GO:0005524">
    <property type="term" value="F:ATP binding"/>
    <property type="evidence" value="ECO:0007669"/>
    <property type="project" value="UniProtKB-UniRule"/>
</dbReference>
<dbReference type="InterPro" id="IPR031327">
    <property type="entry name" value="MCM"/>
</dbReference>
<proteinExistence type="inferred from homology"/>
<dbReference type="GO" id="GO:0033679">
    <property type="term" value="F:3'-5' DNA/RNA helicase activity"/>
    <property type="evidence" value="ECO:0007669"/>
    <property type="project" value="EnsemblFungi"/>
</dbReference>
<keyword evidence="18" id="KW-1185">Reference proteome</keyword>
<dbReference type="InterPro" id="IPR033762">
    <property type="entry name" value="MCM_OB"/>
</dbReference>
<dbReference type="InterPro" id="IPR008049">
    <property type="entry name" value="MCM6"/>
</dbReference>
<keyword evidence="6 14" id="KW-0378">Hydrolase</keyword>
<keyword evidence="5 13" id="KW-0547">Nucleotide-binding</keyword>
<dbReference type="EC" id="3.6.4.12" evidence="3 14"/>
<dbReference type="PhylomeDB" id="B8LSV6"/>
<dbReference type="SMART" id="SM00350">
    <property type="entry name" value="MCM"/>
    <property type="match status" value="1"/>
</dbReference>
<dbReference type="InterPro" id="IPR018525">
    <property type="entry name" value="MCM_CS"/>
</dbReference>
<dbReference type="SUPFAM" id="SSF52540">
    <property type="entry name" value="P-loop containing nucleoside triphosphate hydrolases"/>
    <property type="match status" value="1"/>
</dbReference>
<dbReference type="GO" id="GO:0006270">
    <property type="term" value="P:DNA replication initiation"/>
    <property type="evidence" value="ECO:0007669"/>
    <property type="project" value="UniProtKB-UniRule"/>
</dbReference>
<dbReference type="Gene3D" id="3.40.50.300">
    <property type="entry name" value="P-loop containing nucleotide triphosphate hydrolases"/>
    <property type="match status" value="1"/>
</dbReference>
<evidence type="ECO:0000256" key="10">
    <source>
        <dbReference type="ARBA" id="ARBA00023242"/>
    </source>
</evidence>
<dbReference type="PANTHER" id="PTHR11630">
    <property type="entry name" value="DNA REPLICATION LICENSING FACTOR MCM FAMILY MEMBER"/>
    <property type="match status" value="1"/>
</dbReference>
<dbReference type="GO" id="GO:0005656">
    <property type="term" value="C:nuclear pre-replicative complex"/>
    <property type="evidence" value="ECO:0007669"/>
    <property type="project" value="EnsemblFungi"/>
</dbReference>
<dbReference type="InterPro" id="IPR027925">
    <property type="entry name" value="MCM_N"/>
</dbReference>
<accession>B8LSV6</accession>
<keyword evidence="7 14" id="KW-0347">Helicase</keyword>
<evidence type="ECO:0000256" key="13">
    <source>
        <dbReference type="RuleBase" id="RU004070"/>
    </source>
</evidence>
<dbReference type="Gene3D" id="2.40.50.140">
    <property type="entry name" value="Nucleic acid-binding proteins"/>
    <property type="match status" value="1"/>
</dbReference>
<dbReference type="eggNOG" id="KOG0480">
    <property type="taxonomic scope" value="Eukaryota"/>
</dbReference>
<feature type="compositionally biased region" description="Polar residues" evidence="15">
    <location>
        <begin position="12"/>
        <end position="36"/>
    </location>
</feature>
<sequence length="965" mass="106898">MSSLFEAVLQSEAGSVNSGRQPSSSRPHLPSESNAPMSDMQPLPDDEVVGAANGAVNRLRNPYATAPTPVRDQTGDKVRQAFEKFLETFQEDPMNQVAPPPSSAQQYSDKYYIQQIHGMKELQLSTLYVDYNHLAASEDDALSGAIANQYYRFQPFLIRALHNLLAKYVPGYFVSHRQPTSISSQQSASVVANGSTSDVSQEEKDMRLKTRHQQTDRVFALAFYNLPLVSRLRQLRTSHIGKLLSISGTVTRTSEIRPELSLGTFICEACRTPCTNIEQTFKYTEPSQCPNPTCGNRTGWRLDIAKSTFVDWQKIKLQESSHEIPTGSMPRTMDIIVRGELVDRAKAGEKCIFTGTLIVVPDVSQLGLPGVRPEANRDNGAFRGSDVGGGGVSGLKSLGVRDLTYRLAFLACMVAPDMTTPGQPTTQNLTGQSQNILASLNQNEPIAEDAEFAQETLLQTFTPAEVQELKSLVESEHVYQRLVNSIAPMIYGHQSIKKGLLLQLIGGVSKSTEREGMQLRGDINICIVGDPSTSKSQFLKYICSLHPRAVYTSGKASSAAGLTASVVKDPETGEFTIEAGALMLANGGGICAIDEFDKMDVADQVAIHEAMEQQTISIAKAGIHTTLNARASILAAANPIGGRYNPKATLRSNLNLSAPIMSRFDLFFVVRDEPNEQVDRNLATHIVNVHMNRDEAVEPEISTELLQRYIRLARTFKPVFTEEAKVVLVEKYKELRANDAQGGIGRSSYRITVRQLESLIRLSEAVARANCVEEILPRFVREAYNLLRQSIVTVEKDDVEVEEDEDNETSAQRQDHDADEMMDDSRDRDGDSPMADDAEAAAPELARPRTTKITYEKYTKTLNLLVRRVMEDEAASGNGVEQEELLTWYLEQIESELESNEDLQRERSLARKVLKRMIKDNILMPISGQGLMDETQGEQQDEDATQPQLVYVLHPNCAIEDIDLD</sequence>
<dbReference type="OMA" id="RHQQTDK"/>
<dbReference type="GO" id="GO:1990518">
    <property type="term" value="F:single-stranded 3'-5' DNA helicase activity"/>
    <property type="evidence" value="ECO:0007669"/>
    <property type="project" value="EnsemblFungi"/>
</dbReference>
<dbReference type="GO" id="GO:0003727">
    <property type="term" value="F:single-stranded RNA binding"/>
    <property type="evidence" value="ECO:0007669"/>
    <property type="project" value="EnsemblFungi"/>
</dbReference>
<dbReference type="Pfam" id="PF17855">
    <property type="entry name" value="MCM_lid"/>
    <property type="match status" value="1"/>
</dbReference>
<dbReference type="PROSITE" id="PS00847">
    <property type="entry name" value="MCM_1"/>
    <property type="match status" value="1"/>
</dbReference>
<dbReference type="OrthoDB" id="1744952at2759"/>
<evidence type="ECO:0000256" key="4">
    <source>
        <dbReference type="ARBA" id="ARBA00022705"/>
    </source>
</evidence>
<comment type="catalytic activity">
    <reaction evidence="14">
        <text>ATP + H2O = ADP + phosphate + H(+)</text>
        <dbReference type="Rhea" id="RHEA:13065"/>
        <dbReference type="ChEBI" id="CHEBI:15377"/>
        <dbReference type="ChEBI" id="CHEBI:15378"/>
        <dbReference type="ChEBI" id="CHEBI:30616"/>
        <dbReference type="ChEBI" id="CHEBI:43474"/>
        <dbReference type="ChEBI" id="CHEBI:456216"/>
        <dbReference type="EC" id="3.6.4.12"/>
    </reaction>
</comment>
<keyword evidence="4 14" id="KW-0235">DNA replication</keyword>
<evidence type="ECO:0000256" key="8">
    <source>
        <dbReference type="ARBA" id="ARBA00022840"/>
    </source>
</evidence>
<dbReference type="PANTHER" id="PTHR11630:SF43">
    <property type="entry name" value="DNA REPLICATION LICENSING FACTOR MCM6"/>
    <property type="match status" value="1"/>
</dbReference>
<dbReference type="GO" id="GO:0005737">
    <property type="term" value="C:cytoplasm"/>
    <property type="evidence" value="ECO:0007669"/>
    <property type="project" value="EnsemblFungi"/>
</dbReference>
<dbReference type="GO" id="GO:0097373">
    <property type="term" value="C:MCM core complex"/>
    <property type="evidence" value="ECO:0007669"/>
    <property type="project" value="EnsemblFungi"/>
</dbReference>
<dbReference type="InParanoid" id="B8LSV6"/>
<dbReference type="GeneID" id="8105625"/>
<dbReference type="STRING" id="441959.B8LSV6"/>
<dbReference type="GO" id="GO:0009378">
    <property type="term" value="F:four-way junction helicase activity"/>
    <property type="evidence" value="ECO:0007669"/>
    <property type="project" value="EnsemblFungi"/>
</dbReference>
<dbReference type="PRINTS" id="PR01657">
    <property type="entry name" value="MCMFAMILY"/>
</dbReference>
<comment type="similarity">
    <text evidence="2 13">Belongs to the MCM family.</text>
</comment>
<comment type="subunit">
    <text evidence="14">Component of the MCM2-7 complex.</text>
</comment>
<dbReference type="FunFam" id="3.30.1640.10:FF:000009">
    <property type="entry name" value="DNA helicase"/>
    <property type="match status" value="1"/>
</dbReference>
<keyword evidence="9 13" id="KW-0238">DNA-binding</keyword>
<dbReference type="InterPro" id="IPR027417">
    <property type="entry name" value="P-loop_NTPase"/>
</dbReference>
<dbReference type="FunFam" id="3.40.50.300:FF:000115">
    <property type="entry name" value="DNA helicase"/>
    <property type="match status" value="1"/>
</dbReference>
<feature type="domain" description="MCM C-terminal AAA(+) ATPase" evidence="16">
    <location>
        <begin position="478"/>
        <end position="686"/>
    </location>
</feature>
<dbReference type="GO" id="GO:0071162">
    <property type="term" value="C:CMG complex"/>
    <property type="evidence" value="ECO:0007669"/>
    <property type="project" value="EnsemblFungi"/>
</dbReference>
<dbReference type="RefSeq" id="XP_002340339.1">
    <property type="nucleotide sequence ID" value="XM_002340298.1"/>
</dbReference>
<comment type="subcellular location">
    <subcellularLocation>
        <location evidence="1 14">Nucleus</location>
    </subcellularLocation>
</comment>
<dbReference type="InterPro" id="IPR041562">
    <property type="entry name" value="MCM_lid"/>
</dbReference>
<dbReference type="GO" id="GO:0006271">
    <property type="term" value="P:DNA strand elongation involved in DNA replication"/>
    <property type="evidence" value="ECO:0007669"/>
    <property type="project" value="EnsemblFungi"/>
</dbReference>
<keyword evidence="8 13" id="KW-0067">ATP-binding</keyword>
<dbReference type="GO" id="GO:0000727">
    <property type="term" value="P:double-strand break repair via break-induced replication"/>
    <property type="evidence" value="ECO:0007669"/>
    <property type="project" value="EnsemblFungi"/>
</dbReference>
<dbReference type="FunFam" id="2.20.28.10:FF:000003">
    <property type="entry name" value="DNA helicase"/>
    <property type="match status" value="1"/>
</dbReference>
<dbReference type="GO" id="GO:0016887">
    <property type="term" value="F:ATP hydrolysis activity"/>
    <property type="evidence" value="ECO:0007669"/>
    <property type="project" value="EnsemblFungi"/>
</dbReference>
<gene>
    <name evidence="17" type="ORF">TSTA_064210</name>
</gene>
<dbReference type="Pfam" id="PF18263">
    <property type="entry name" value="WHD_MCM6"/>
    <property type="match status" value="1"/>
</dbReference>
<dbReference type="InterPro" id="IPR041024">
    <property type="entry name" value="Mcm6_C"/>
</dbReference>
<keyword evidence="11 14" id="KW-0131">Cell cycle</keyword>
<dbReference type="FunFam" id="1.20.58.870:FF:000002">
    <property type="entry name" value="DNA helicase"/>
    <property type="match status" value="1"/>
</dbReference>
<evidence type="ECO:0000256" key="6">
    <source>
        <dbReference type="ARBA" id="ARBA00022801"/>
    </source>
</evidence>
<evidence type="ECO:0000256" key="2">
    <source>
        <dbReference type="ARBA" id="ARBA00008010"/>
    </source>
</evidence>
<dbReference type="SUPFAM" id="SSF50249">
    <property type="entry name" value="Nucleic acid-binding proteins"/>
    <property type="match status" value="1"/>
</dbReference>
<evidence type="ECO:0000256" key="5">
    <source>
        <dbReference type="ARBA" id="ARBA00022741"/>
    </source>
</evidence>
<organism evidence="17 18">
    <name type="scientific">Talaromyces stipitatus (strain ATCC 10500 / CBS 375.48 / QM 6759 / NRRL 1006)</name>
    <name type="common">Penicillium stipitatum</name>
    <dbReference type="NCBI Taxonomy" id="441959"/>
    <lineage>
        <taxon>Eukaryota</taxon>
        <taxon>Fungi</taxon>
        <taxon>Dikarya</taxon>
        <taxon>Ascomycota</taxon>
        <taxon>Pezizomycotina</taxon>
        <taxon>Eurotiomycetes</taxon>
        <taxon>Eurotiomycetidae</taxon>
        <taxon>Eurotiales</taxon>
        <taxon>Trichocomaceae</taxon>
        <taxon>Talaromyces</taxon>
        <taxon>Talaromyces sect. Talaromyces</taxon>
    </lineage>
</organism>
<dbReference type="AlphaFoldDB" id="B8LSV6"/>
<dbReference type="GO" id="GO:0006267">
    <property type="term" value="P:pre-replicative complex assembly involved in nuclear cell cycle DNA replication"/>
    <property type="evidence" value="ECO:0007669"/>
    <property type="project" value="EnsemblFungi"/>
</dbReference>
<evidence type="ECO:0000256" key="11">
    <source>
        <dbReference type="ARBA" id="ARBA00023306"/>
    </source>
</evidence>